<evidence type="ECO:0000313" key="3">
    <source>
        <dbReference type="Proteomes" id="UP001062165"/>
    </source>
</evidence>
<dbReference type="Proteomes" id="UP001062165">
    <property type="component" value="Chromosome"/>
</dbReference>
<evidence type="ECO:0000256" key="1">
    <source>
        <dbReference type="SAM" id="SignalP"/>
    </source>
</evidence>
<dbReference type="InterPro" id="IPR015943">
    <property type="entry name" value="WD40/YVTN_repeat-like_dom_sf"/>
</dbReference>
<accession>A0ABY6D603</accession>
<organism evidence="2 3">
    <name type="scientific">Reichenbachiella carrageenanivorans</name>
    <dbReference type="NCBI Taxonomy" id="2979869"/>
    <lineage>
        <taxon>Bacteria</taxon>
        <taxon>Pseudomonadati</taxon>
        <taxon>Bacteroidota</taxon>
        <taxon>Cytophagia</taxon>
        <taxon>Cytophagales</taxon>
        <taxon>Reichenbachiellaceae</taxon>
        <taxon>Reichenbachiella</taxon>
    </lineage>
</organism>
<evidence type="ECO:0000313" key="2">
    <source>
        <dbReference type="EMBL" id="UXX81030.1"/>
    </source>
</evidence>
<evidence type="ECO:0008006" key="4">
    <source>
        <dbReference type="Google" id="ProtNLM"/>
    </source>
</evidence>
<sequence length="807" mass="88744">MMKRVTNFLILMAWFSIIHYNASAQWFNANPGHGGQVQHVVCDPNEDGKMYLCSDMEGYYVSHDYGDSWESYSFQSLYSNVFNIAIAPTNSDRLLMGSTYGAAKSDDGGDTWSFVNELKGKPVSAMAIDPSDEDYMYMAPSWLEDKVNAFATSGERSLYYSHNSGDTWTKSNYVAGSAARNVYTITIHPTNGDVWLGSESGLFRSTDHGVTWTAISKPTNAKTCLGADITPDGAWVYAAYERNDGNSGLYVRAYDDGDWSELDASGVMQAKNQLHWRPVVDPNSTATNHFVMLGTLFRGGNGNENALLEGRFTVSGGVTITGTIQEAFKYTGVESIEEIGWNKYQGVSRTYAYYPKSWTNYSYTRGAFIMSQQSAYIGDLTDASSWKCVTSHQEKNLNGVDFYRTNGTASTFNWDMDGYENYVVQAMADNGIVESYDGGFSWSQPSIVMTGSWNADAAESVVKSGENTIMLAGTADGFGGALAEWSGRLLYKELTNLSGPVDSWQVLIDGKSGTTKGLGTNNRITFIHSDDNIPERVYISTIGGAYVTENIHELVAGNSTYNFVKITSGDTEVPGRKIMSDPNDSDLVYLRCTNGTFKGQRQSGGNYIWTELSVNGSTNGLDSNWGSNGDMTVWANGSTTYLLLTKGDNSNVNYELHLSADGGDNFTQVVTRADAETLRNPAWLGAHGFKTSFGGICGLNNQFFFTFQVRENGEKLTKGIAFIKANIGNSLADITLEDWTGTVGENYMEFPVSRRGKIWSDDQGNAHIYQATMGTGLWKRSLKKKEAPTAVFSSDKKEVSVSWYCEF</sequence>
<dbReference type="Gene3D" id="2.130.10.10">
    <property type="entry name" value="YVTN repeat-like/Quinoprotein amine dehydrogenase"/>
    <property type="match status" value="2"/>
</dbReference>
<proteinExistence type="predicted"/>
<keyword evidence="3" id="KW-1185">Reference proteome</keyword>
<feature type="signal peptide" evidence="1">
    <location>
        <begin position="1"/>
        <end position="24"/>
    </location>
</feature>
<protein>
    <recommendedName>
        <fullName evidence="4">Sortilin N-terminal domain-containing protein</fullName>
    </recommendedName>
</protein>
<keyword evidence="1" id="KW-0732">Signal</keyword>
<dbReference type="SUPFAM" id="SSF110296">
    <property type="entry name" value="Oligoxyloglucan reducing end-specific cellobiohydrolase"/>
    <property type="match status" value="1"/>
</dbReference>
<dbReference type="EMBL" id="CP106735">
    <property type="protein sequence ID" value="UXX81030.1"/>
    <property type="molecule type" value="Genomic_DNA"/>
</dbReference>
<reference evidence="2" key="1">
    <citation type="submission" date="2022-10" db="EMBL/GenBank/DDBJ databases">
        <title>Comparative genomics and taxonomic characterization of three novel marine species of genus Reichenbachiella exhibiting antioxidant and polysaccharide degradation activities.</title>
        <authorList>
            <person name="Muhammad N."/>
            <person name="Lee Y.-J."/>
            <person name="Ko J."/>
            <person name="Kim S.-G."/>
        </authorList>
    </citation>
    <scope>NUCLEOTIDE SEQUENCE</scope>
    <source>
        <strain evidence="2">Wsw4-B4</strain>
    </source>
</reference>
<name>A0ABY6D603_9BACT</name>
<dbReference type="CDD" id="cd15482">
    <property type="entry name" value="Sialidase_non-viral"/>
    <property type="match status" value="1"/>
</dbReference>
<dbReference type="RefSeq" id="WP_263052759.1">
    <property type="nucleotide sequence ID" value="NZ_CP106735.1"/>
</dbReference>
<feature type="chain" id="PRO_5045268241" description="Sortilin N-terminal domain-containing protein" evidence="1">
    <location>
        <begin position="25"/>
        <end position="807"/>
    </location>
</feature>
<gene>
    <name evidence="2" type="ORF">N7E81_07950</name>
</gene>